<dbReference type="AlphaFoldDB" id="F4R835"/>
<dbReference type="RefSeq" id="XP_007405062.1">
    <property type="nucleotide sequence ID" value="XM_007405000.1"/>
</dbReference>
<evidence type="ECO:0000256" key="1">
    <source>
        <dbReference type="SAM" id="MobiDB-lite"/>
    </source>
</evidence>
<keyword evidence="3" id="KW-1185">Reference proteome</keyword>
<dbReference type="HOGENOM" id="CLU_2306700_0_0_1"/>
<evidence type="ECO:0000313" key="3">
    <source>
        <dbReference type="Proteomes" id="UP000001072"/>
    </source>
</evidence>
<name>F4R835_MELLP</name>
<reference evidence="3" key="1">
    <citation type="journal article" date="2011" name="Proc. Natl. Acad. Sci. U.S.A.">
        <title>Obligate biotrophy features unraveled by the genomic analysis of rust fungi.</title>
        <authorList>
            <person name="Duplessis S."/>
            <person name="Cuomo C.A."/>
            <person name="Lin Y.-C."/>
            <person name="Aerts A."/>
            <person name="Tisserant E."/>
            <person name="Veneault-Fourrey C."/>
            <person name="Joly D.L."/>
            <person name="Hacquard S."/>
            <person name="Amselem J."/>
            <person name="Cantarel B.L."/>
            <person name="Chiu R."/>
            <person name="Coutinho P.M."/>
            <person name="Feau N."/>
            <person name="Field M."/>
            <person name="Frey P."/>
            <person name="Gelhaye E."/>
            <person name="Goldberg J."/>
            <person name="Grabherr M.G."/>
            <person name="Kodira C.D."/>
            <person name="Kohler A."/>
            <person name="Kuees U."/>
            <person name="Lindquist E.A."/>
            <person name="Lucas S.M."/>
            <person name="Mago R."/>
            <person name="Mauceli E."/>
            <person name="Morin E."/>
            <person name="Murat C."/>
            <person name="Pangilinan J.L."/>
            <person name="Park R."/>
            <person name="Pearson M."/>
            <person name="Quesneville H."/>
            <person name="Rouhier N."/>
            <person name="Sakthikumar S."/>
            <person name="Salamov A.A."/>
            <person name="Schmutz J."/>
            <person name="Selles B."/>
            <person name="Shapiro H."/>
            <person name="Tanguay P."/>
            <person name="Tuskan G.A."/>
            <person name="Henrissat B."/>
            <person name="Van de Peer Y."/>
            <person name="Rouze P."/>
            <person name="Ellis J.G."/>
            <person name="Dodds P.N."/>
            <person name="Schein J.E."/>
            <person name="Zhong S."/>
            <person name="Hamelin R.C."/>
            <person name="Grigoriev I.V."/>
            <person name="Szabo L.J."/>
            <person name="Martin F."/>
        </authorList>
    </citation>
    <scope>NUCLEOTIDE SEQUENCE [LARGE SCALE GENOMIC DNA]</scope>
    <source>
        <strain evidence="3">98AG31 / pathotype 3-4-7</strain>
    </source>
</reference>
<gene>
    <name evidence="2" type="ORF">MELLADRAFT_59595</name>
</gene>
<dbReference type="VEuPathDB" id="FungiDB:MELLADRAFT_59595"/>
<feature type="compositionally biased region" description="Acidic residues" evidence="1">
    <location>
        <begin position="15"/>
        <end position="26"/>
    </location>
</feature>
<feature type="region of interest" description="Disordered" evidence="1">
    <location>
        <begin position="1"/>
        <end position="43"/>
    </location>
</feature>
<protein>
    <submittedName>
        <fullName evidence="2">Uncharacterized protein</fullName>
    </submittedName>
</protein>
<accession>F4R835</accession>
<organism evidence="3">
    <name type="scientific">Melampsora larici-populina (strain 98AG31 / pathotype 3-4-7)</name>
    <name type="common">Poplar leaf rust fungus</name>
    <dbReference type="NCBI Taxonomy" id="747676"/>
    <lineage>
        <taxon>Eukaryota</taxon>
        <taxon>Fungi</taxon>
        <taxon>Dikarya</taxon>
        <taxon>Basidiomycota</taxon>
        <taxon>Pucciniomycotina</taxon>
        <taxon>Pucciniomycetes</taxon>
        <taxon>Pucciniales</taxon>
        <taxon>Melampsoraceae</taxon>
        <taxon>Melampsora</taxon>
    </lineage>
</organism>
<dbReference type="InParanoid" id="F4R835"/>
<dbReference type="GeneID" id="18929387"/>
<evidence type="ECO:0000313" key="2">
    <source>
        <dbReference type="EMBL" id="EGG11427.1"/>
    </source>
</evidence>
<sequence length="100" mass="11933">MAEDLHEVPHHDLEPPLDDQGDDDHEMDLNQFMPMPNDGLPDDPMLAALQRQQHLAEHLANKNRWLWKYAIMLPTFLRRRLETLNWANQLNWNEDVCPLW</sequence>
<dbReference type="KEGG" id="mlr:MELLADRAFT_59595"/>
<proteinExistence type="predicted"/>
<dbReference type="Proteomes" id="UP000001072">
    <property type="component" value="Unassembled WGS sequence"/>
</dbReference>
<feature type="compositionally biased region" description="Basic and acidic residues" evidence="1">
    <location>
        <begin position="1"/>
        <end position="14"/>
    </location>
</feature>
<dbReference type="EMBL" id="GL883092">
    <property type="protein sequence ID" value="EGG11427.1"/>
    <property type="molecule type" value="Genomic_DNA"/>
</dbReference>